<keyword evidence="1" id="KW-0418">Kinase</keyword>
<name>A0A1R0KFT5_9PSEU</name>
<dbReference type="EMBL" id="MQUQ01000026">
    <property type="protein sequence ID" value="OLZ44367.1"/>
    <property type="molecule type" value="Genomic_DNA"/>
</dbReference>
<reference evidence="1 2" key="1">
    <citation type="submission" date="2016-01" db="EMBL/GenBank/DDBJ databases">
        <title>Amycolatopsis coloradensis genome sequencing and assembly.</title>
        <authorList>
            <person name="Mayilraj S."/>
        </authorList>
    </citation>
    <scope>NUCLEOTIDE SEQUENCE [LARGE SCALE GENOMIC DNA]</scope>
    <source>
        <strain evidence="1 2">DSM 44225</strain>
    </source>
</reference>
<dbReference type="GO" id="GO:0016301">
    <property type="term" value="F:kinase activity"/>
    <property type="evidence" value="ECO:0007669"/>
    <property type="project" value="UniProtKB-KW"/>
</dbReference>
<accession>A0A1R0KFT5</accession>
<keyword evidence="2" id="KW-1185">Reference proteome</keyword>
<keyword evidence="1" id="KW-0808">Transferase</keyword>
<dbReference type="AlphaFoldDB" id="A0A1R0KFT5"/>
<dbReference type="STRING" id="76021.BS329_36605"/>
<dbReference type="RefSeq" id="WP_076167542.1">
    <property type="nucleotide sequence ID" value="NZ_JBEZVB010000037.1"/>
</dbReference>
<evidence type="ECO:0000313" key="1">
    <source>
        <dbReference type="EMBL" id="OLZ44367.1"/>
    </source>
</evidence>
<dbReference type="Proteomes" id="UP000187486">
    <property type="component" value="Unassembled WGS sequence"/>
</dbReference>
<proteinExistence type="predicted"/>
<dbReference type="Pfam" id="PF13238">
    <property type="entry name" value="AAA_18"/>
    <property type="match status" value="1"/>
</dbReference>
<dbReference type="OrthoDB" id="5019413at2"/>
<dbReference type="InterPro" id="IPR027417">
    <property type="entry name" value="P-loop_NTPase"/>
</dbReference>
<evidence type="ECO:0000313" key="2">
    <source>
        <dbReference type="Proteomes" id="UP000187486"/>
    </source>
</evidence>
<comment type="caution">
    <text evidence="1">The sequence shown here is derived from an EMBL/GenBank/DDBJ whole genome shotgun (WGS) entry which is preliminary data.</text>
</comment>
<dbReference type="SUPFAM" id="SSF52540">
    <property type="entry name" value="P-loop containing nucleoside triphosphate hydrolases"/>
    <property type="match status" value="1"/>
</dbReference>
<sequence length="168" mass="19088">MGIRNYLIEGVSGTGKTSVCDELLRRGYHAIHGDRVLAYQGDPETGRPTSGFTHENHIWRVDEVRASAAAQDEEVTFFCGGSRNFAQFIDLFDGVFVLQVDLDTLRRRLDARPEDEWGGRPEERELIVRLHRTQEDVPKNGVIIDATAPIERVVDEIVRQCSLRRARL</sequence>
<dbReference type="Gene3D" id="3.40.50.300">
    <property type="entry name" value="P-loop containing nucleotide triphosphate hydrolases"/>
    <property type="match status" value="1"/>
</dbReference>
<protein>
    <submittedName>
        <fullName evidence="1">Nucleoside kinase</fullName>
    </submittedName>
</protein>
<gene>
    <name evidence="1" type="ORF">BS329_36605</name>
</gene>
<organism evidence="1 2">
    <name type="scientific">Amycolatopsis coloradensis</name>
    <dbReference type="NCBI Taxonomy" id="76021"/>
    <lineage>
        <taxon>Bacteria</taxon>
        <taxon>Bacillati</taxon>
        <taxon>Actinomycetota</taxon>
        <taxon>Actinomycetes</taxon>
        <taxon>Pseudonocardiales</taxon>
        <taxon>Pseudonocardiaceae</taxon>
        <taxon>Amycolatopsis</taxon>
    </lineage>
</organism>